<keyword evidence="3" id="KW-1185">Reference proteome</keyword>
<dbReference type="InterPro" id="IPR041501">
    <property type="entry name" value="DarA_C"/>
</dbReference>
<evidence type="ECO:0000313" key="3">
    <source>
        <dbReference type="Proteomes" id="UP001596289"/>
    </source>
</evidence>
<accession>A0ABW1RBT3</accession>
<protein>
    <recommendedName>
        <fullName evidence="1">Defence against restriction A C-terminal domain-containing protein</fullName>
    </recommendedName>
</protein>
<evidence type="ECO:0000313" key="2">
    <source>
        <dbReference type="EMBL" id="MFC6170336.1"/>
    </source>
</evidence>
<sequence length="75" mass="8549">MTEKQFHDIFGKLYWYALQFRGVSPGCQPSSAADNDLNFGRKGYGAVGYKQPLSQKQISDYELKPLGFIAWDKLK</sequence>
<proteinExistence type="predicted"/>
<dbReference type="Pfam" id="PF18789">
    <property type="entry name" value="DarA_C"/>
    <property type="match status" value="1"/>
</dbReference>
<feature type="domain" description="Defence against restriction A C-terminal" evidence="1">
    <location>
        <begin position="12"/>
        <end position="66"/>
    </location>
</feature>
<dbReference type="Proteomes" id="UP001596289">
    <property type="component" value="Unassembled WGS sequence"/>
</dbReference>
<dbReference type="RefSeq" id="WP_125552669.1">
    <property type="nucleotide sequence ID" value="NZ_JBHSSL010000041.1"/>
</dbReference>
<name>A0ABW1RBT3_9LACO</name>
<gene>
    <name evidence="2" type="ORF">ACFQGP_07090</name>
</gene>
<reference evidence="3" key="1">
    <citation type="journal article" date="2019" name="Int. J. Syst. Evol. Microbiol.">
        <title>The Global Catalogue of Microorganisms (GCM) 10K type strain sequencing project: providing services to taxonomists for standard genome sequencing and annotation.</title>
        <authorList>
            <consortium name="The Broad Institute Genomics Platform"/>
            <consortium name="The Broad Institute Genome Sequencing Center for Infectious Disease"/>
            <person name="Wu L."/>
            <person name="Ma J."/>
        </authorList>
    </citation>
    <scope>NUCLEOTIDE SEQUENCE [LARGE SCALE GENOMIC DNA]</scope>
    <source>
        <strain evidence="3">CCM 8904</strain>
    </source>
</reference>
<dbReference type="EMBL" id="JBHSSL010000041">
    <property type="protein sequence ID" value="MFC6170336.1"/>
    <property type="molecule type" value="Genomic_DNA"/>
</dbReference>
<organism evidence="2 3">
    <name type="scientific">Loigolactobacillus jiayinensis</name>
    <dbReference type="NCBI Taxonomy" id="2486016"/>
    <lineage>
        <taxon>Bacteria</taxon>
        <taxon>Bacillati</taxon>
        <taxon>Bacillota</taxon>
        <taxon>Bacilli</taxon>
        <taxon>Lactobacillales</taxon>
        <taxon>Lactobacillaceae</taxon>
        <taxon>Loigolactobacillus</taxon>
    </lineage>
</organism>
<comment type="caution">
    <text evidence="2">The sequence shown here is derived from an EMBL/GenBank/DDBJ whole genome shotgun (WGS) entry which is preliminary data.</text>
</comment>
<evidence type="ECO:0000259" key="1">
    <source>
        <dbReference type="Pfam" id="PF18789"/>
    </source>
</evidence>